<reference evidence="2" key="1">
    <citation type="submission" date="2018-05" db="EMBL/GenBank/DDBJ databases">
        <title>Azospirillum thermophila sp. nov., a novel isolated from hot spring.</title>
        <authorList>
            <person name="Zhao Z."/>
        </authorList>
    </citation>
    <scope>NUCLEOTIDE SEQUENCE [LARGE SCALE GENOMIC DNA]</scope>
    <source>
        <strain evidence="2">CFH 70021</strain>
    </source>
</reference>
<proteinExistence type="predicted"/>
<dbReference type="KEGG" id="azz:DEW08_20955"/>
<name>A0A2S2CVZ1_9PROT</name>
<evidence type="ECO:0000313" key="2">
    <source>
        <dbReference type="Proteomes" id="UP000245629"/>
    </source>
</evidence>
<gene>
    <name evidence="1" type="ORF">DEW08_20955</name>
</gene>
<organism evidence="1 2">
    <name type="scientific">Azospirillum thermophilum</name>
    <dbReference type="NCBI Taxonomy" id="2202148"/>
    <lineage>
        <taxon>Bacteria</taxon>
        <taxon>Pseudomonadati</taxon>
        <taxon>Pseudomonadota</taxon>
        <taxon>Alphaproteobacteria</taxon>
        <taxon>Rhodospirillales</taxon>
        <taxon>Azospirillaceae</taxon>
        <taxon>Azospirillum</taxon>
    </lineage>
</organism>
<evidence type="ECO:0000313" key="1">
    <source>
        <dbReference type="EMBL" id="AWK88575.1"/>
    </source>
</evidence>
<dbReference type="EMBL" id="CP029355">
    <property type="protein sequence ID" value="AWK88575.1"/>
    <property type="molecule type" value="Genomic_DNA"/>
</dbReference>
<dbReference type="AlphaFoldDB" id="A0A2S2CVZ1"/>
<protein>
    <submittedName>
        <fullName evidence="1">Uncharacterized protein</fullName>
    </submittedName>
</protein>
<sequence>MEGTYTRVKPFYDLPQMGNYFIEYRDMKTLLWEDDDGDAPAHVIDGVVSLEGVRCYLSGHAAGEKRGYDRGRAAGVAAVQAGLRALLGAASANDVEVLTREALTQ</sequence>
<dbReference type="Proteomes" id="UP000245629">
    <property type="component" value="Chromosome 4"/>
</dbReference>
<keyword evidence="2" id="KW-1185">Reference proteome</keyword>
<accession>A0A2S2CVZ1</accession>
<dbReference type="RefSeq" id="WP_109330996.1">
    <property type="nucleotide sequence ID" value="NZ_CP029355.1"/>
</dbReference>